<organism evidence="7 8">
    <name type="scientific">Rhodopseudomonas palustris</name>
    <dbReference type="NCBI Taxonomy" id="1076"/>
    <lineage>
        <taxon>Bacteria</taxon>
        <taxon>Pseudomonadati</taxon>
        <taxon>Pseudomonadota</taxon>
        <taxon>Alphaproteobacteria</taxon>
        <taxon>Hyphomicrobiales</taxon>
        <taxon>Nitrobacteraceae</taxon>
        <taxon>Rhodopseudomonas</taxon>
    </lineage>
</organism>
<accession>A0A0D7EHR3</accession>
<dbReference type="PATRIC" id="fig|1076.23.peg.4242"/>
<dbReference type="SMART" id="SM00382">
    <property type="entry name" value="AAA"/>
    <property type="match status" value="1"/>
</dbReference>
<dbReference type="AlphaFoldDB" id="A0A0D7EHR3"/>
<dbReference type="PROSITE" id="PS50893">
    <property type="entry name" value="ABC_TRANSPORTER_2"/>
    <property type="match status" value="1"/>
</dbReference>
<keyword evidence="3" id="KW-0547">Nucleotide-binding</keyword>
<reference evidence="7 8" key="1">
    <citation type="submission" date="2014-11" db="EMBL/GenBank/DDBJ databases">
        <title>Genomics and ecophysiology of heterotrophic nitrogen fixing bacteria isolated from estuarine surface water.</title>
        <authorList>
            <person name="Bentzon-Tilia M."/>
            <person name="Severin I."/>
            <person name="Hansen L.H."/>
            <person name="Riemann L."/>
        </authorList>
    </citation>
    <scope>NUCLEOTIDE SEQUENCE [LARGE SCALE GENOMIC DNA]</scope>
    <source>
        <strain evidence="7 8">BAL398</strain>
    </source>
</reference>
<dbReference type="Pfam" id="PF00005">
    <property type="entry name" value="ABC_tran"/>
    <property type="match status" value="1"/>
</dbReference>
<keyword evidence="2" id="KW-0813">Transport</keyword>
<dbReference type="InterPro" id="IPR003593">
    <property type="entry name" value="AAA+_ATPase"/>
</dbReference>
<dbReference type="PANTHER" id="PTHR42788:SF13">
    <property type="entry name" value="ALIPHATIC SULFONATES IMPORT ATP-BINDING PROTEIN SSUB"/>
    <property type="match status" value="1"/>
</dbReference>
<dbReference type="RefSeq" id="WP_044414475.1">
    <property type="nucleotide sequence ID" value="NZ_JXXE01000379.1"/>
</dbReference>
<dbReference type="InterPro" id="IPR017871">
    <property type="entry name" value="ABC_transporter-like_CS"/>
</dbReference>
<evidence type="ECO:0000256" key="4">
    <source>
        <dbReference type="ARBA" id="ARBA00022840"/>
    </source>
</evidence>
<dbReference type="GO" id="GO:0005524">
    <property type="term" value="F:ATP binding"/>
    <property type="evidence" value="ECO:0007669"/>
    <property type="project" value="UniProtKB-KW"/>
</dbReference>
<evidence type="ECO:0000256" key="2">
    <source>
        <dbReference type="ARBA" id="ARBA00022448"/>
    </source>
</evidence>
<dbReference type="CDD" id="cd03293">
    <property type="entry name" value="ABC_NrtD_SsuB_transporters"/>
    <property type="match status" value="1"/>
</dbReference>
<evidence type="ECO:0000256" key="1">
    <source>
        <dbReference type="ARBA" id="ARBA00005417"/>
    </source>
</evidence>
<comment type="similarity">
    <text evidence="1">Belongs to the ABC transporter superfamily.</text>
</comment>
<sequence>MTETGSPYLNIREVNKVYGGRHGDATTALKSISFDVKQGEFVAILGPSGCGKSTLLQIVAGLIDRTAGDVTLNGKAVTSPPPEMVYLFQQYSKSLLPWRTVEQNVALVFESKRMKKREIAERCGEYLQMVGLGSFRSHYPWQLSGGMQQRVAIARALAAQPRVLLLDEPFSAVDALTRIELQSLVLDLWARQGLTVLLITHDVDEAVFMADRIAVLSSRPSTVEMMVSTELPRPRDAMDTRELPRFLQLRHELVTHLLNRQNAGRIDA</sequence>
<name>A0A0D7EHR3_RHOPL</name>
<proteinExistence type="inferred from homology"/>
<dbReference type="PROSITE" id="PS00211">
    <property type="entry name" value="ABC_TRANSPORTER_1"/>
    <property type="match status" value="1"/>
</dbReference>
<dbReference type="InterPro" id="IPR003439">
    <property type="entry name" value="ABC_transporter-like_ATP-bd"/>
</dbReference>
<dbReference type="GO" id="GO:0016887">
    <property type="term" value="F:ATP hydrolysis activity"/>
    <property type="evidence" value="ECO:0007669"/>
    <property type="project" value="InterPro"/>
</dbReference>
<evidence type="ECO:0000256" key="3">
    <source>
        <dbReference type="ARBA" id="ARBA00022741"/>
    </source>
</evidence>
<evidence type="ECO:0000313" key="8">
    <source>
        <dbReference type="Proteomes" id="UP000032515"/>
    </source>
</evidence>
<gene>
    <name evidence="7" type="ORF">OO17_18715</name>
</gene>
<comment type="function">
    <text evidence="5">Involved in beta-(1--&gt;2)glucan export. Transmembrane domains (TMD) form a pore in the inner membrane and the ATP-binding domain (NBD) is responsible for energy generation.</text>
</comment>
<dbReference type="InterPro" id="IPR027417">
    <property type="entry name" value="P-loop_NTPase"/>
</dbReference>
<comment type="caution">
    <text evidence="7">The sequence shown here is derived from an EMBL/GenBank/DDBJ whole genome shotgun (WGS) entry which is preliminary data.</text>
</comment>
<dbReference type="OrthoDB" id="9807242at2"/>
<evidence type="ECO:0000259" key="6">
    <source>
        <dbReference type="PROSITE" id="PS50893"/>
    </source>
</evidence>
<dbReference type="EMBL" id="JXXE01000379">
    <property type="protein sequence ID" value="KIZ40055.1"/>
    <property type="molecule type" value="Genomic_DNA"/>
</dbReference>
<dbReference type="InterPro" id="IPR050166">
    <property type="entry name" value="ABC_transporter_ATP-bind"/>
</dbReference>
<keyword evidence="4" id="KW-0067">ATP-binding</keyword>
<evidence type="ECO:0000313" key="7">
    <source>
        <dbReference type="EMBL" id="KIZ40055.1"/>
    </source>
</evidence>
<protein>
    <recommendedName>
        <fullName evidence="6">ABC transporter domain-containing protein</fullName>
    </recommendedName>
</protein>
<dbReference type="Proteomes" id="UP000032515">
    <property type="component" value="Unassembled WGS sequence"/>
</dbReference>
<feature type="domain" description="ABC transporter" evidence="6">
    <location>
        <begin position="9"/>
        <end position="243"/>
    </location>
</feature>
<dbReference type="Gene3D" id="3.40.50.300">
    <property type="entry name" value="P-loop containing nucleotide triphosphate hydrolases"/>
    <property type="match status" value="1"/>
</dbReference>
<evidence type="ECO:0000256" key="5">
    <source>
        <dbReference type="ARBA" id="ARBA00024722"/>
    </source>
</evidence>
<dbReference type="PANTHER" id="PTHR42788">
    <property type="entry name" value="TAURINE IMPORT ATP-BINDING PROTEIN-RELATED"/>
    <property type="match status" value="1"/>
</dbReference>
<dbReference type="SUPFAM" id="SSF52540">
    <property type="entry name" value="P-loop containing nucleoside triphosphate hydrolases"/>
    <property type="match status" value="1"/>
</dbReference>